<evidence type="ECO:0000313" key="2">
    <source>
        <dbReference type="EMBL" id="SOC22172.1"/>
    </source>
</evidence>
<dbReference type="Pfam" id="PF01381">
    <property type="entry name" value="HTH_3"/>
    <property type="match status" value="1"/>
</dbReference>
<evidence type="ECO:0000313" key="3">
    <source>
        <dbReference type="Proteomes" id="UP000219111"/>
    </source>
</evidence>
<dbReference type="Gene3D" id="1.10.260.40">
    <property type="entry name" value="lambda repressor-like DNA-binding domains"/>
    <property type="match status" value="1"/>
</dbReference>
<dbReference type="RefSeq" id="WP_141399486.1">
    <property type="nucleotide sequence ID" value="NZ_OBMT01000029.1"/>
</dbReference>
<dbReference type="InterPro" id="IPR001387">
    <property type="entry name" value="Cro/C1-type_HTH"/>
</dbReference>
<name>A0A285TIR2_9RHOB</name>
<dbReference type="EMBL" id="OBMT01000029">
    <property type="protein sequence ID" value="SOC22172.1"/>
    <property type="molecule type" value="Genomic_DNA"/>
</dbReference>
<dbReference type="GO" id="GO:0003677">
    <property type="term" value="F:DNA binding"/>
    <property type="evidence" value="ECO:0007669"/>
    <property type="project" value="InterPro"/>
</dbReference>
<reference evidence="3" key="1">
    <citation type="submission" date="2017-08" db="EMBL/GenBank/DDBJ databases">
        <authorList>
            <person name="Varghese N."/>
            <person name="Submissions S."/>
        </authorList>
    </citation>
    <scope>NUCLEOTIDE SEQUENCE [LARGE SCALE GENOMIC DNA]</scope>
    <source>
        <strain evidence="3">JA276</strain>
    </source>
</reference>
<dbReference type="SMART" id="SM00530">
    <property type="entry name" value="HTH_XRE"/>
    <property type="match status" value="1"/>
</dbReference>
<dbReference type="InterPro" id="IPR010982">
    <property type="entry name" value="Lambda_DNA-bd_dom_sf"/>
</dbReference>
<sequence length="126" mass="13391">MDVFSNAAQPSGMKKLVAAAILSPEMHPDRVGERITAIRETLSMTKAAFADSIALDRSTLTKVEAGTKGLDIAMGAKIADLYGIGLDFIYRGILSDAPLEIRAALAENMHAARTAKVAARLAPKEH</sequence>
<dbReference type="AlphaFoldDB" id="A0A285TIR2"/>
<dbReference type="SUPFAM" id="SSF47413">
    <property type="entry name" value="lambda repressor-like DNA-binding domains"/>
    <property type="match status" value="1"/>
</dbReference>
<organism evidence="2 3">
    <name type="scientific">Rhodobacter maris</name>
    <dbReference type="NCBI Taxonomy" id="446682"/>
    <lineage>
        <taxon>Bacteria</taxon>
        <taxon>Pseudomonadati</taxon>
        <taxon>Pseudomonadota</taxon>
        <taxon>Alphaproteobacteria</taxon>
        <taxon>Rhodobacterales</taxon>
        <taxon>Rhodobacter group</taxon>
        <taxon>Rhodobacter</taxon>
    </lineage>
</organism>
<keyword evidence="3" id="KW-1185">Reference proteome</keyword>
<dbReference type="PROSITE" id="PS50943">
    <property type="entry name" value="HTH_CROC1"/>
    <property type="match status" value="1"/>
</dbReference>
<protein>
    <submittedName>
        <fullName evidence="2">Helix-turn-helix protein</fullName>
    </submittedName>
</protein>
<accession>A0A285TIR2</accession>
<dbReference type="OrthoDB" id="7873382at2"/>
<gene>
    <name evidence="2" type="ORF">SAMN05877831_1292</name>
</gene>
<feature type="domain" description="HTH cro/C1-type" evidence="1">
    <location>
        <begin position="35"/>
        <end position="89"/>
    </location>
</feature>
<dbReference type="CDD" id="cd00093">
    <property type="entry name" value="HTH_XRE"/>
    <property type="match status" value="1"/>
</dbReference>
<dbReference type="Proteomes" id="UP000219111">
    <property type="component" value="Unassembled WGS sequence"/>
</dbReference>
<proteinExistence type="predicted"/>
<evidence type="ECO:0000259" key="1">
    <source>
        <dbReference type="PROSITE" id="PS50943"/>
    </source>
</evidence>